<dbReference type="Proteomes" id="UP001642720">
    <property type="component" value="Unassembled WGS sequence"/>
</dbReference>
<proteinExistence type="predicted"/>
<comment type="caution">
    <text evidence="2">The sequence shown here is derived from an EMBL/GenBank/DDBJ whole genome shotgun (WGS) entry which is preliminary data.</text>
</comment>
<sequence>MSAVSSCSDSREFLGVVRDAHSFRSSYHRLARKCRRKASPSIPTTTALVSAALTSAAPVVKFEARRAHVLFVPDIAKPSRSTSTLSHSASVSQASLFAAVGGQGDALLPTPSPESAAVRTRPRISIRTTSNDEGFPHQSPATKDSLWMSSTEESLATSTLSPATSASPTSPWLEVPISPHSPRRNRFSRGHSPVGSLRNASQDSHASQASCKTTGSHVSNRFEYILQAMGSMVDDHVRKLRGPFLSPVGKPSRLPRDHCRETLIALQQEIHALLQRQATDPVNALRYRSLWELYHEIREKLVSFQSDLAAERISDNYCQEFCQSIEDYRGRLASFVVNTW</sequence>
<feature type="compositionally biased region" description="Low complexity" evidence="1">
    <location>
        <begin position="149"/>
        <end position="171"/>
    </location>
</feature>
<feature type="compositionally biased region" description="Polar residues" evidence="1">
    <location>
        <begin position="198"/>
        <end position="213"/>
    </location>
</feature>
<keyword evidence="3" id="KW-1185">Reference proteome</keyword>
<dbReference type="GeneID" id="300576881"/>
<name>A0ABY2H6L1_9HYPO</name>
<evidence type="ECO:0000313" key="2">
    <source>
        <dbReference type="EMBL" id="TFB02980.1"/>
    </source>
</evidence>
<organism evidence="2 3">
    <name type="scientific">Trichoderma ghanense</name>
    <dbReference type="NCBI Taxonomy" id="65468"/>
    <lineage>
        <taxon>Eukaryota</taxon>
        <taxon>Fungi</taxon>
        <taxon>Dikarya</taxon>
        <taxon>Ascomycota</taxon>
        <taxon>Pezizomycotina</taxon>
        <taxon>Sordariomycetes</taxon>
        <taxon>Hypocreomycetidae</taxon>
        <taxon>Hypocreales</taxon>
        <taxon>Hypocreaceae</taxon>
        <taxon>Trichoderma</taxon>
    </lineage>
</organism>
<evidence type="ECO:0000256" key="1">
    <source>
        <dbReference type="SAM" id="MobiDB-lite"/>
    </source>
</evidence>
<reference evidence="2 3" key="1">
    <citation type="submission" date="2018-01" db="EMBL/GenBank/DDBJ databases">
        <title>Genome characterization of the sugarcane-associated fungus Trichoderma ghanense CCMA-1212 and their application in lignocelulose bioconversion.</title>
        <authorList>
            <person name="Steindorff A.S."/>
            <person name="Mendes T.D."/>
            <person name="Vilela E.S.D."/>
            <person name="Rodrigues D.S."/>
            <person name="Formighieri E.F."/>
            <person name="Melo I.S."/>
            <person name="Favaro L.C.L."/>
        </authorList>
    </citation>
    <scope>NUCLEOTIDE SEQUENCE [LARGE SCALE GENOMIC DNA]</scope>
    <source>
        <strain evidence="2 3">CCMA-1212</strain>
    </source>
</reference>
<dbReference type="RefSeq" id="XP_073559181.1">
    <property type="nucleotide sequence ID" value="XM_073702431.1"/>
</dbReference>
<feature type="region of interest" description="Disordered" evidence="1">
    <location>
        <begin position="108"/>
        <end position="213"/>
    </location>
</feature>
<evidence type="ECO:0000313" key="3">
    <source>
        <dbReference type="Proteomes" id="UP001642720"/>
    </source>
</evidence>
<protein>
    <submittedName>
        <fullName evidence="2">Uncharacterized protein</fullName>
    </submittedName>
</protein>
<accession>A0ABY2H6L1</accession>
<dbReference type="EMBL" id="PPTA01000006">
    <property type="protein sequence ID" value="TFB02980.1"/>
    <property type="molecule type" value="Genomic_DNA"/>
</dbReference>
<gene>
    <name evidence="2" type="ORF">CCMA1212_005155</name>
</gene>